<evidence type="ECO:0000259" key="2">
    <source>
        <dbReference type="Pfam" id="PF01583"/>
    </source>
</evidence>
<dbReference type="InterPro" id="IPR050512">
    <property type="entry name" value="Sulf_AdTrans/APS_kinase"/>
</dbReference>
<protein>
    <submittedName>
        <fullName evidence="3">Adenylyl-sulfate kinase</fullName>
    </submittedName>
</protein>
<dbReference type="CDD" id="cd02027">
    <property type="entry name" value="APSK"/>
    <property type="match status" value="1"/>
</dbReference>
<dbReference type="InterPro" id="IPR027417">
    <property type="entry name" value="P-loop_NTPase"/>
</dbReference>
<dbReference type="SUPFAM" id="SSF52540">
    <property type="entry name" value="P-loop containing nucleoside triphosphate hydrolases"/>
    <property type="match status" value="1"/>
</dbReference>
<dbReference type="GO" id="GO:0010134">
    <property type="term" value="P:sulfate assimilation via adenylyl sulfate reduction"/>
    <property type="evidence" value="ECO:0007669"/>
    <property type="project" value="TreeGrafter"/>
</dbReference>
<dbReference type="GO" id="GO:0005737">
    <property type="term" value="C:cytoplasm"/>
    <property type="evidence" value="ECO:0007669"/>
    <property type="project" value="TreeGrafter"/>
</dbReference>
<dbReference type="GO" id="GO:0005524">
    <property type="term" value="F:ATP binding"/>
    <property type="evidence" value="ECO:0007669"/>
    <property type="project" value="InterPro"/>
</dbReference>
<reference evidence="3 4" key="1">
    <citation type="submission" date="2019-05" db="EMBL/GenBank/DDBJ databases">
        <title>Draft genomes of eight strains of Campylobacter helveticus isolated from cats and a dog in New Zealand.</title>
        <authorList>
            <person name="Bojanic K."/>
            <person name="Midwinter A.C."/>
            <person name="Biggs P.J."/>
            <person name="Acke E."/>
            <person name="Cornelius A.J."/>
            <person name="Marshall J.C."/>
        </authorList>
    </citation>
    <scope>NUCLEOTIDE SEQUENCE [LARGE SCALE GENOMIC DNA]</scope>
    <source>
        <strain evidence="3 4">ACP123b</strain>
    </source>
</reference>
<evidence type="ECO:0000256" key="1">
    <source>
        <dbReference type="ARBA" id="ARBA00022679"/>
    </source>
</evidence>
<evidence type="ECO:0000313" key="3">
    <source>
        <dbReference type="EMBL" id="TNB57809.1"/>
    </source>
</evidence>
<dbReference type="GO" id="GO:0019379">
    <property type="term" value="P:sulfate assimilation, phosphoadenylyl sulfate reduction by phosphoadenylyl-sulfate reductase (thioredoxin)"/>
    <property type="evidence" value="ECO:0007669"/>
    <property type="project" value="TreeGrafter"/>
</dbReference>
<dbReference type="GO" id="GO:0004781">
    <property type="term" value="F:sulfate adenylyltransferase (ATP) activity"/>
    <property type="evidence" value="ECO:0007669"/>
    <property type="project" value="TreeGrafter"/>
</dbReference>
<evidence type="ECO:0000313" key="4">
    <source>
        <dbReference type="Proteomes" id="UP000306813"/>
    </source>
</evidence>
<dbReference type="EMBL" id="VDBS01000032">
    <property type="protein sequence ID" value="TNB57809.1"/>
    <property type="molecule type" value="Genomic_DNA"/>
</dbReference>
<dbReference type="Pfam" id="PF01583">
    <property type="entry name" value="APS_kinase"/>
    <property type="match status" value="1"/>
</dbReference>
<dbReference type="RefSeq" id="WP_139021327.1">
    <property type="nucleotide sequence ID" value="NZ_JANKHR010000004.1"/>
</dbReference>
<dbReference type="InterPro" id="IPR059117">
    <property type="entry name" value="APS_kinase_dom"/>
</dbReference>
<name>A0AAX2UJZ7_9BACT</name>
<feature type="domain" description="APS kinase" evidence="2">
    <location>
        <begin position="7"/>
        <end position="147"/>
    </location>
</feature>
<accession>A0AAX2UJZ7</accession>
<comment type="caution">
    <text evidence="3">The sequence shown here is derived from an EMBL/GenBank/DDBJ whole genome shotgun (WGS) entry which is preliminary data.</text>
</comment>
<keyword evidence="3" id="KW-0418">Kinase</keyword>
<dbReference type="PANTHER" id="PTHR42700">
    <property type="entry name" value="SULFATE ADENYLYLTRANSFERASE"/>
    <property type="match status" value="1"/>
</dbReference>
<dbReference type="PANTHER" id="PTHR42700:SF1">
    <property type="entry name" value="SULFATE ADENYLYLTRANSFERASE"/>
    <property type="match status" value="1"/>
</dbReference>
<gene>
    <name evidence="3" type="ORF">FDW42_03930</name>
</gene>
<dbReference type="GO" id="GO:0004020">
    <property type="term" value="F:adenylylsulfate kinase activity"/>
    <property type="evidence" value="ECO:0007669"/>
    <property type="project" value="InterPro"/>
</dbReference>
<organism evidence="3 4">
    <name type="scientific">Campylobacter helveticus</name>
    <dbReference type="NCBI Taxonomy" id="28898"/>
    <lineage>
        <taxon>Bacteria</taxon>
        <taxon>Pseudomonadati</taxon>
        <taxon>Campylobacterota</taxon>
        <taxon>Epsilonproteobacteria</taxon>
        <taxon>Campylobacterales</taxon>
        <taxon>Campylobacteraceae</taxon>
        <taxon>Campylobacter</taxon>
    </lineage>
</organism>
<dbReference type="Proteomes" id="UP000306813">
    <property type="component" value="Unassembled WGS sequence"/>
</dbReference>
<dbReference type="NCBIfam" id="NF004041">
    <property type="entry name" value="PRK05541.1"/>
    <property type="match status" value="1"/>
</dbReference>
<dbReference type="AlphaFoldDB" id="A0AAX2UJZ7"/>
<dbReference type="Gene3D" id="3.40.50.300">
    <property type="entry name" value="P-loop containing nucleotide triphosphate hydrolases"/>
    <property type="match status" value="1"/>
</dbReference>
<proteinExistence type="predicted"/>
<keyword evidence="1" id="KW-0808">Transferase</keyword>
<sequence length="174" mass="19844">MCDLEKGGVIWFSGLAGSGKSFIAEALCEKLRTRLNNVIYLDGDELRELLGHFGYDKASRLEVSFKRSKFAHFLSSQNMLVVVSAISMWKEIYEFNRQSLKNYFEIYIKCDFDELKRRDKKGLYSGALSGQIKNVVGVDMQFDEPKAHLIIDNTELNGVNEKVDTILKALNFKA</sequence>